<accession>A0A2H4JH43</accession>
<gene>
    <name evidence="1" type="ORF">10S15_13</name>
</gene>
<sequence length="40" mass="4782">MNKVIRLLEKVLFRKKKTFLDYQKELSKSAFEGFLSGMEK</sequence>
<evidence type="ECO:0000313" key="1">
    <source>
        <dbReference type="EMBL" id="ASN72606.1"/>
    </source>
</evidence>
<name>A0A2H4JH43_9CAUD</name>
<reference evidence="1" key="1">
    <citation type="submission" date="2017-06" db="EMBL/GenBank/DDBJ databases">
        <title>Novel phages from South African skin metaviromes.</title>
        <authorList>
            <person name="van Zyl L.J."/>
            <person name="Abrahams Y."/>
            <person name="Stander E.A."/>
            <person name="Kirby B.M."/>
            <person name="Clavaud C."/>
            <person name="Farcet C."/>
            <person name="Breton L."/>
            <person name="Trindade M.I."/>
        </authorList>
    </citation>
    <scope>NUCLEOTIDE SEQUENCE</scope>
</reference>
<organism evidence="1">
    <name type="scientific">uncultured Caudovirales phage</name>
    <dbReference type="NCBI Taxonomy" id="2100421"/>
    <lineage>
        <taxon>Viruses</taxon>
        <taxon>Duplodnaviria</taxon>
        <taxon>Heunggongvirae</taxon>
        <taxon>Uroviricota</taxon>
        <taxon>Caudoviricetes</taxon>
        <taxon>Peduoviridae</taxon>
        <taxon>Maltschvirus</taxon>
        <taxon>Maltschvirus maltsch</taxon>
    </lineage>
</organism>
<protein>
    <submittedName>
        <fullName evidence="1">Uncharacterized protein</fullName>
    </submittedName>
</protein>
<dbReference type="EMBL" id="MF417961">
    <property type="protein sequence ID" value="ASN72606.1"/>
    <property type="molecule type" value="Genomic_DNA"/>
</dbReference>
<proteinExistence type="predicted"/>